<evidence type="ECO:0000313" key="2">
    <source>
        <dbReference type="Proteomes" id="UP000033636"/>
    </source>
</evidence>
<sequence length="109" mass="12078">MIKLAKQPQLVRLRAKGESVCPISKTIDVFEAVVEYAPRGAAIELEEFKKIIDSYRGKEILQEELAVDLLEKIRAAVNPAYIKVTIKSTYMGIDIEAIAESGGVHTAYI</sequence>
<evidence type="ECO:0000313" key="1">
    <source>
        <dbReference type="EMBL" id="MFB6491042.1"/>
    </source>
</evidence>
<organism evidence="1 2">
    <name type="scientific">Thermoproteus sp. AZ2</name>
    <dbReference type="NCBI Taxonomy" id="1609232"/>
    <lineage>
        <taxon>Archaea</taxon>
        <taxon>Thermoproteota</taxon>
        <taxon>Thermoprotei</taxon>
        <taxon>Thermoproteales</taxon>
        <taxon>Thermoproteaceae</taxon>
        <taxon>Thermoproteus</taxon>
    </lineage>
</organism>
<comment type="caution">
    <text evidence="1">The sequence shown here is derived from an EMBL/GenBank/DDBJ whole genome shotgun (WGS) entry which is preliminary data.</text>
</comment>
<protein>
    <submittedName>
        <fullName evidence="1">GTP cyclohydrolase I</fullName>
        <ecNumber evidence="1">3.5.4.16</ecNumber>
    </submittedName>
</protein>
<reference evidence="1" key="1">
    <citation type="submission" date="2024-07" db="EMBL/GenBank/DDBJ databases">
        <title>Metagenome and Metagenome-Assembled Genomes of Archaea from a hot spring from the geothermal field of Los Azufres, Mexico.</title>
        <authorList>
            <person name="Marin-Paredes R."/>
            <person name="Martinez-Romero E."/>
            <person name="Servin-Garciduenas L.E."/>
        </authorList>
    </citation>
    <scope>NUCLEOTIDE SEQUENCE</scope>
</reference>
<dbReference type="Proteomes" id="UP000033636">
    <property type="component" value="Unassembled WGS sequence"/>
</dbReference>
<dbReference type="EMBL" id="JZWT02000019">
    <property type="protein sequence ID" value="MFB6491042.1"/>
    <property type="molecule type" value="Genomic_DNA"/>
</dbReference>
<keyword evidence="1" id="KW-0378">Hydrolase</keyword>
<gene>
    <name evidence="1" type="ORF">TU35_007365</name>
</gene>
<name>A0ACC6V1V8_9CREN</name>
<proteinExistence type="predicted"/>
<dbReference type="EC" id="3.5.4.16" evidence="1"/>
<accession>A0ACC6V1V8</accession>